<dbReference type="PROSITE" id="PS00018">
    <property type="entry name" value="EF_HAND_1"/>
    <property type="match status" value="1"/>
</dbReference>
<name>A0A411HEZ7_9GAMM</name>
<feature type="chain" id="PRO_5019000218" evidence="2">
    <location>
        <begin position="31"/>
        <end position="192"/>
    </location>
</feature>
<feature type="compositionally biased region" description="Basic and acidic residues" evidence="1">
    <location>
        <begin position="153"/>
        <end position="175"/>
    </location>
</feature>
<evidence type="ECO:0000259" key="3">
    <source>
        <dbReference type="PROSITE" id="PS50222"/>
    </source>
</evidence>
<dbReference type="Gene3D" id="1.10.238.10">
    <property type="entry name" value="EF-hand"/>
    <property type="match status" value="1"/>
</dbReference>
<evidence type="ECO:0000256" key="1">
    <source>
        <dbReference type="SAM" id="MobiDB-lite"/>
    </source>
</evidence>
<keyword evidence="5" id="KW-1185">Reference proteome</keyword>
<dbReference type="GO" id="GO:0005509">
    <property type="term" value="F:calcium ion binding"/>
    <property type="evidence" value="ECO:0007669"/>
    <property type="project" value="InterPro"/>
</dbReference>
<evidence type="ECO:0000256" key="2">
    <source>
        <dbReference type="SAM" id="SignalP"/>
    </source>
</evidence>
<gene>
    <name evidence="4" type="ORF">ELE36_00740</name>
</gene>
<evidence type="ECO:0000313" key="4">
    <source>
        <dbReference type="EMBL" id="QBB69024.1"/>
    </source>
</evidence>
<dbReference type="PROSITE" id="PS50222">
    <property type="entry name" value="EF_HAND_2"/>
    <property type="match status" value="1"/>
</dbReference>
<dbReference type="CDD" id="cd00051">
    <property type="entry name" value="EFh"/>
    <property type="match status" value="1"/>
</dbReference>
<dbReference type="InterPro" id="IPR018247">
    <property type="entry name" value="EF_Hand_1_Ca_BS"/>
</dbReference>
<sequence length="192" mass="20264">MNIEMKKKFLVRLQMLLLLLCLALPGLAAAQCETNAFGFCGDCTAGTPCCGYGPCNFFCGNCDGGCRHGPATEGNPQCIGVNTTDSKDAGIGKAVHEHGATPPASTAKATPQLVGRALFDSIDTDHDGLISLAETEQWVKATGRTLSKQDIKQGFDRTDLNHDGKVQPAEFDRNIDAPPPAPKPATAPVTQH</sequence>
<dbReference type="Proteomes" id="UP000291562">
    <property type="component" value="Chromosome"/>
</dbReference>
<evidence type="ECO:0000313" key="5">
    <source>
        <dbReference type="Proteomes" id="UP000291562"/>
    </source>
</evidence>
<feature type="domain" description="EF-hand" evidence="3">
    <location>
        <begin position="110"/>
        <end position="145"/>
    </location>
</feature>
<protein>
    <submittedName>
        <fullName evidence="4">EF-hand domain-containing protein</fullName>
    </submittedName>
</protein>
<dbReference type="SUPFAM" id="SSF47473">
    <property type="entry name" value="EF-hand"/>
    <property type="match status" value="1"/>
</dbReference>
<dbReference type="InterPro" id="IPR002048">
    <property type="entry name" value="EF_hand_dom"/>
</dbReference>
<feature type="signal peptide" evidence="2">
    <location>
        <begin position="1"/>
        <end position="30"/>
    </location>
</feature>
<proteinExistence type="predicted"/>
<reference evidence="4 5" key="1">
    <citation type="submission" date="2019-01" db="EMBL/GenBank/DDBJ databases">
        <title>Pseudolysobacter antarctica gen. nov., sp. nov., isolated from Fildes Peninsula, Antarctica.</title>
        <authorList>
            <person name="Wei Z."/>
            <person name="Peng F."/>
        </authorList>
    </citation>
    <scope>NUCLEOTIDE SEQUENCE [LARGE SCALE GENOMIC DNA]</scope>
    <source>
        <strain evidence="4 5">AQ6-296</strain>
    </source>
</reference>
<dbReference type="Pfam" id="PF13499">
    <property type="entry name" value="EF-hand_7"/>
    <property type="match status" value="1"/>
</dbReference>
<dbReference type="OrthoDB" id="5703633at2"/>
<dbReference type="Gene3D" id="3.30.70.2800">
    <property type="match status" value="1"/>
</dbReference>
<accession>A0A411HEZ7</accession>
<organism evidence="4 5">
    <name type="scientific">Pseudolysobacter antarcticus</name>
    <dbReference type="NCBI Taxonomy" id="2511995"/>
    <lineage>
        <taxon>Bacteria</taxon>
        <taxon>Pseudomonadati</taxon>
        <taxon>Pseudomonadota</taxon>
        <taxon>Gammaproteobacteria</taxon>
        <taxon>Lysobacterales</taxon>
        <taxon>Rhodanobacteraceae</taxon>
        <taxon>Pseudolysobacter</taxon>
    </lineage>
</organism>
<feature type="region of interest" description="Disordered" evidence="1">
    <location>
        <begin position="153"/>
        <end position="192"/>
    </location>
</feature>
<dbReference type="KEGG" id="xbc:ELE36_00740"/>
<dbReference type="InterPro" id="IPR011992">
    <property type="entry name" value="EF-hand-dom_pair"/>
</dbReference>
<keyword evidence="2" id="KW-0732">Signal</keyword>
<dbReference type="AlphaFoldDB" id="A0A411HEZ7"/>
<dbReference type="EMBL" id="CP035704">
    <property type="protein sequence ID" value="QBB69024.1"/>
    <property type="molecule type" value="Genomic_DNA"/>
</dbReference>